<evidence type="ECO:0000256" key="3">
    <source>
        <dbReference type="ARBA" id="ARBA00022946"/>
    </source>
</evidence>
<protein>
    <recommendedName>
        <fullName evidence="6">Prokaryotic-type class I peptide chain release factors domain-containing protein</fullName>
    </recommendedName>
</protein>
<evidence type="ECO:0000256" key="5">
    <source>
        <dbReference type="SAM" id="MobiDB-lite"/>
    </source>
</evidence>
<name>A0ABD2LZA4_9BILA</name>
<organism evidence="7 8">
    <name type="scientific">Heterodera trifolii</name>
    <dbReference type="NCBI Taxonomy" id="157864"/>
    <lineage>
        <taxon>Eukaryota</taxon>
        <taxon>Metazoa</taxon>
        <taxon>Ecdysozoa</taxon>
        <taxon>Nematoda</taxon>
        <taxon>Chromadorea</taxon>
        <taxon>Rhabditida</taxon>
        <taxon>Tylenchina</taxon>
        <taxon>Tylenchomorpha</taxon>
        <taxon>Tylenchoidea</taxon>
        <taxon>Heteroderidae</taxon>
        <taxon>Heteroderinae</taxon>
        <taxon>Heterodera</taxon>
    </lineage>
</organism>
<dbReference type="PANTHER" id="PTHR46203:SF1">
    <property type="entry name" value="MITOCHONDRIAL TRANSLATION RELEASE FACTOR IN RESCUE"/>
    <property type="match status" value="1"/>
</dbReference>
<dbReference type="Proteomes" id="UP001620626">
    <property type="component" value="Unassembled WGS sequence"/>
</dbReference>
<dbReference type="GO" id="GO:0005739">
    <property type="term" value="C:mitochondrion"/>
    <property type="evidence" value="ECO:0007669"/>
    <property type="project" value="UniProtKB-SubCell"/>
</dbReference>
<dbReference type="InterPro" id="IPR000352">
    <property type="entry name" value="Pep_chain_release_fac_I"/>
</dbReference>
<sequence>MFSIRIFVRFSSTSVAKKRLKRYKLPEIIPEECEEKHVRGWGPGGSNVNSAGNAVILKHKRTNCVVKVHESRNLHENIRIAYKRLKFAVDRHLNGENSYEAQFERLKRKYEERAEKEREKRKAKTEELKREGEEVKRREKGEKRGHREAEEKDEERGRE</sequence>
<comment type="caution">
    <text evidence="7">The sequence shown here is derived from an EMBL/GenBank/DDBJ whole genome shotgun (WGS) entry which is preliminary data.</text>
</comment>
<gene>
    <name evidence="7" type="ORF">niasHT_007884</name>
</gene>
<evidence type="ECO:0000256" key="1">
    <source>
        <dbReference type="ARBA" id="ARBA00004173"/>
    </source>
</evidence>
<dbReference type="AlphaFoldDB" id="A0ABD2LZA4"/>
<dbReference type="Pfam" id="PF00472">
    <property type="entry name" value="RF-1"/>
    <property type="match status" value="1"/>
</dbReference>
<evidence type="ECO:0000313" key="8">
    <source>
        <dbReference type="Proteomes" id="UP001620626"/>
    </source>
</evidence>
<feature type="region of interest" description="Disordered" evidence="5">
    <location>
        <begin position="110"/>
        <end position="159"/>
    </location>
</feature>
<reference evidence="7 8" key="1">
    <citation type="submission" date="2024-10" db="EMBL/GenBank/DDBJ databases">
        <authorList>
            <person name="Kim D."/>
        </authorList>
    </citation>
    <scope>NUCLEOTIDE SEQUENCE [LARGE SCALE GENOMIC DNA]</scope>
    <source>
        <strain evidence="7">BH-2024</strain>
    </source>
</reference>
<accession>A0ABD2LZA4</accession>
<proteinExistence type="inferred from homology"/>
<evidence type="ECO:0000256" key="4">
    <source>
        <dbReference type="ARBA" id="ARBA00023128"/>
    </source>
</evidence>
<comment type="subcellular location">
    <subcellularLocation>
        <location evidence="1">Mitochondrion</location>
    </subcellularLocation>
</comment>
<dbReference type="EMBL" id="JBICBT010000207">
    <property type="protein sequence ID" value="KAL3120592.1"/>
    <property type="molecule type" value="Genomic_DNA"/>
</dbReference>
<dbReference type="Gene3D" id="3.30.160.20">
    <property type="match status" value="1"/>
</dbReference>
<keyword evidence="3" id="KW-0809">Transit peptide</keyword>
<feature type="domain" description="Prokaryotic-type class I peptide chain release factors" evidence="6">
    <location>
        <begin position="27"/>
        <end position="129"/>
    </location>
</feature>
<dbReference type="SUPFAM" id="SSF75620">
    <property type="entry name" value="Release factor"/>
    <property type="match status" value="1"/>
</dbReference>
<dbReference type="InterPro" id="IPR052405">
    <property type="entry name" value="Mito_Transl_Release_Factor"/>
</dbReference>
<keyword evidence="4" id="KW-0496">Mitochondrion</keyword>
<evidence type="ECO:0000313" key="7">
    <source>
        <dbReference type="EMBL" id="KAL3120592.1"/>
    </source>
</evidence>
<dbReference type="PANTHER" id="PTHR46203">
    <property type="entry name" value="PROBABLE PEPTIDE CHAIN RELEASE FACTOR C12ORF65"/>
    <property type="match status" value="1"/>
</dbReference>
<evidence type="ECO:0000256" key="2">
    <source>
        <dbReference type="ARBA" id="ARBA00010835"/>
    </source>
</evidence>
<comment type="similarity">
    <text evidence="2">Belongs to the prokaryotic/mitochondrial release factor family.</text>
</comment>
<dbReference type="InterPro" id="IPR045853">
    <property type="entry name" value="Pep_chain_release_fac_I_sf"/>
</dbReference>
<keyword evidence="8" id="KW-1185">Reference proteome</keyword>
<evidence type="ECO:0000259" key="6">
    <source>
        <dbReference type="Pfam" id="PF00472"/>
    </source>
</evidence>